<dbReference type="PROSITE" id="PS50948">
    <property type="entry name" value="PAN"/>
    <property type="match status" value="1"/>
</dbReference>
<sequence>MRRTVMLNMLQTRHPQFLAIIPFLFLYTLTCSETATTTSIPQELHIGFSATAESSTTPFQAVLSDHSGNFSLGFLRVNQNQLALAVLHVASSEPFWVANPTHAASWSDTTRLFFNGSLVLSDPETRVSWSTATNNGDRVVLLNTSNLQVHDKGGTPLWQSFHFPANTLVQDQNFTSNMTLLSSNGIYSMRLGNDFMGLYENHDSLYWKRTPLGAKAEVKEGQGPIYARVNPEGYLGMYQTSDEKPADVQKFNTFQLTSSFLLLRLEPDGNLKGYYWDGSRWMLNYQAITEACELPRSCGSYGLCTPGGSGCSCLDNRTRFEPGGCFNDASSGDADLCSSEGIGGKSSYWVLRRTGVEAAHKELLRHVTTSSLAECEGLCQNNCSCWGALYSNETGFCYLLEYTIQTLLGTGDGSKVGYFKVKKEERRTKRVWIRVGVVVTVLVGVGVIIIGVGFCVTRWKKKRGVKEEDWGSPGPYKNLESASFRSIEMSNSNSANE</sequence>
<dbReference type="Gramene" id="XM_028370169.1">
    <property type="protein sequence ID" value="XP_028225970.1"/>
    <property type="gene ID" value="LOC114407168"/>
</dbReference>
<dbReference type="AlphaFoldDB" id="A0A445LDU1"/>
<evidence type="ECO:0000256" key="10">
    <source>
        <dbReference type="SAM" id="SignalP"/>
    </source>
</evidence>
<dbReference type="SMR" id="A0A445LDU1"/>
<evidence type="ECO:0000259" key="12">
    <source>
        <dbReference type="PROSITE" id="PS50948"/>
    </source>
</evidence>
<evidence type="ECO:0000313" key="13">
    <source>
        <dbReference type="EMBL" id="RZC21453.1"/>
    </source>
</evidence>
<evidence type="ECO:0000259" key="11">
    <source>
        <dbReference type="PROSITE" id="PS50927"/>
    </source>
</evidence>
<keyword evidence="7" id="KW-1015">Disulfide bond</keyword>
<evidence type="ECO:0000256" key="7">
    <source>
        <dbReference type="ARBA" id="ARBA00023157"/>
    </source>
</evidence>
<keyword evidence="8" id="KW-0325">Glycoprotein</keyword>
<dbReference type="Pfam" id="PF00024">
    <property type="entry name" value="PAN_1"/>
    <property type="match status" value="1"/>
</dbReference>
<gene>
    <name evidence="13" type="ORF">D0Y65_007615</name>
</gene>
<accession>A0A445LDU1</accession>
<dbReference type="Pfam" id="PF00954">
    <property type="entry name" value="S_locus_glycop"/>
    <property type="match status" value="1"/>
</dbReference>
<evidence type="ECO:0000256" key="6">
    <source>
        <dbReference type="ARBA" id="ARBA00023136"/>
    </source>
</evidence>
<dbReference type="GO" id="GO:0016020">
    <property type="term" value="C:membrane"/>
    <property type="evidence" value="ECO:0007669"/>
    <property type="project" value="UniProtKB-SubCell"/>
</dbReference>
<organism evidence="13 14">
    <name type="scientific">Glycine soja</name>
    <name type="common">Wild soybean</name>
    <dbReference type="NCBI Taxonomy" id="3848"/>
    <lineage>
        <taxon>Eukaryota</taxon>
        <taxon>Viridiplantae</taxon>
        <taxon>Streptophyta</taxon>
        <taxon>Embryophyta</taxon>
        <taxon>Tracheophyta</taxon>
        <taxon>Spermatophyta</taxon>
        <taxon>Magnoliopsida</taxon>
        <taxon>eudicotyledons</taxon>
        <taxon>Gunneridae</taxon>
        <taxon>Pentapetalae</taxon>
        <taxon>rosids</taxon>
        <taxon>fabids</taxon>
        <taxon>Fabales</taxon>
        <taxon>Fabaceae</taxon>
        <taxon>Papilionoideae</taxon>
        <taxon>50 kb inversion clade</taxon>
        <taxon>NPAAA clade</taxon>
        <taxon>indigoferoid/millettioid clade</taxon>
        <taxon>Phaseoleae</taxon>
        <taxon>Glycine</taxon>
        <taxon>Glycine subgen. Soja</taxon>
    </lineage>
</organism>
<dbReference type="InterPro" id="IPR000858">
    <property type="entry name" value="S_locus_glycoprot_dom"/>
</dbReference>
<feature type="transmembrane region" description="Helical" evidence="9">
    <location>
        <begin position="431"/>
        <end position="456"/>
    </location>
</feature>
<evidence type="ECO:0000313" key="14">
    <source>
        <dbReference type="Proteomes" id="UP000289340"/>
    </source>
</evidence>
<evidence type="ECO:0000256" key="3">
    <source>
        <dbReference type="ARBA" id="ARBA00022692"/>
    </source>
</evidence>
<evidence type="ECO:0000256" key="1">
    <source>
        <dbReference type="ARBA" id="ARBA00003061"/>
    </source>
</evidence>
<protein>
    <submittedName>
        <fullName evidence="13">PAN domain-containing protein</fullName>
        <ecNumber evidence="13">2.7.11.1</ecNumber>
    </submittedName>
</protein>
<feature type="domain" description="Bulb-type lectin" evidence="11">
    <location>
        <begin position="48"/>
        <end position="162"/>
    </location>
</feature>
<dbReference type="InterPro" id="IPR035446">
    <property type="entry name" value="SLSG/EP1"/>
</dbReference>
<dbReference type="SUPFAM" id="SSF51110">
    <property type="entry name" value="alpha-D-mannose-specific plant lectins"/>
    <property type="match status" value="1"/>
</dbReference>
<feature type="domain" description="Apple" evidence="12">
    <location>
        <begin position="337"/>
        <end position="423"/>
    </location>
</feature>
<dbReference type="EC" id="2.7.11.1" evidence="13"/>
<evidence type="ECO:0000256" key="9">
    <source>
        <dbReference type="SAM" id="Phobius"/>
    </source>
</evidence>
<dbReference type="EMBL" id="QZWG01000003">
    <property type="protein sequence ID" value="RZC21453.1"/>
    <property type="molecule type" value="Genomic_DNA"/>
</dbReference>
<evidence type="ECO:0000256" key="5">
    <source>
        <dbReference type="ARBA" id="ARBA00022989"/>
    </source>
</evidence>
<keyword evidence="3 9" id="KW-0812">Transmembrane</keyword>
<dbReference type="PANTHER" id="PTHR47974:SF27">
    <property type="entry name" value="RECEPTOR-LIKE SERINE_THREONINE-PROTEIN KINASE"/>
    <property type="match status" value="1"/>
</dbReference>
<dbReference type="Gene3D" id="2.90.10.10">
    <property type="entry name" value="Bulb-type lectin domain"/>
    <property type="match status" value="1"/>
</dbReference>
<keyword evidence="13" id="KW-0808">Transferase</keyword>
<comment type="caution">
    <text evidence="13">The sequence shown here is derived from an EMBL/GenBank/DDBJ whole genome shotgun (WGS) entry which is preliminary data.</text>
</comment>
<evidence type="ECO:0000256" key="2">
    <source>
        <dbReference type="ARBA" id="ARBA00004167"/>
    </source>
</evidence>
<comment type="function">
    <text evidence="1">Involved in sporophytic self-incompatibility system (the inability of flowering plants to achieve self-fertilization).</text>
</comment>
<dbReference type="InterPro" id="IPR036426">
    <property type="entry name" value="Bulb-type_lectin_dom_sf"/>
</dbReference>
<dbReference type="InterPro" id="IPR001480">
    <property type="entry name" value="Bulb-type_lectin_dom"/>
</dbReference>
<keyword evidence="4 10" id="KW-0732">Signal</keyword>
<dbReference type="PIRSF" id="PIRSF002686">
    <property type="entry name" value="SLG"/>
    <property type="match status" value="1"/>
</dbReference>
<dbReference type="PROSITE" id="PS50927">
    <property type="entry name" value="BULB_LECTIN"/>
    <property type="match status" value="1"/>
</dbReference>
<name>A0A445LDU1_GLYSO</name>
<evidence type="ECO:0000256" key="8">
    <source>
        <dbReference type="ARBA" id="ARBA00023180"/>
    </source>
</evidence>
<dbReference type="GO" id="GO:0048544">
    <property type="term" value="P:recognition of pollen"/>
    <property type="evidence" value="ECO:0007669"/>
    <property type="project" value="InterPro"/>
</dbReference>
<dbReference type="GO" id="GO:0004674">
    <property type="term" value="F:protein serine/threonine kinase activity"/>
    <property type="evidence" value="ECO:0007669"/>
    <property type="project" value="UniProtKB-EC"/>
</dbReference>
<comment type="subcellular location">
    <subcellularLocation>
        <location evidence="2">Membrane</location>
        <topology evidence="2">Single-pass membrane protein</topology>
    </subcellularLocation>
</comment>
<proteinExistence type="predicted"/>
<dbReference type="InterPro" id="IPR003609">
    <property type="entry name" value="Pan_app"/>
</dbReference>
<keyword evidence="6 9" id="KW-0472">Membrane</keyword>
<keyword evidence="14" id="KW-1185">Reference proteome</keyword>
<dbReference type="Proteomes" id="UP000289340">
    <property type="component" value="Chromosome 3"/>
</dbReference>
<feature type="chain" id="PRO_5019081058" evidence="10">
    <location>
        <begin position="33"/>
        <end position="497"/>
    </location>
</feature>
<evidence type="ECO:0000256" key="4">
    <source>
        <dbReference type="ARBA" id="ARBA00022729"/>
    </source>
</evidence>
<dbReference type="SMART" id="SM00108">
    <property type="entry name" value="B_lectin"/>
    <property type="match status" value="1"/>
</dbReference>
<dbReference type="PANTHER" id="PTHR47974">
    <property type="entry name" value="OS07G0415500 PROTEIN"/>
    <property type="match status" value="1"/>
</dbReference>
<dbReference type="Pfam" id="PF01453">
    <property type="entry name" value="B_lectin"/>
    <property type="match status" value="1"/>
</dbReference>
<feature type="signal peptide" evidence="10">
    <location>
        <begin position="1"/>
        <end position="32"/>
    </location>
</feature>
<keyword evidence="5 9" id="KW-1133">Transmembrane helix</keyword>
<reference evidence="13 14" key="1">
    <citation type="submission" date="2018-09" db="EMBL/GenBank/DDBJ databases">
        <title>A high-quality reference genome of wild soybean provides a powerful tool to mine soybean genomes.</title>
        <authorList>
            <person name="Xie M."/>
            <person name="Chung C.Y.L."/>
            <person name="Li M.-W."/>
            <person name="Wong F.-L."/>
            <person name="Chan T.-F."/>
            <person name="Lam H.-M."/>
        </authorList>
    </citation>
    <scope>NUCLEOTIDE SEQUENCE [LARGE SCALE GENOMIC DNA]</scope>
    <source>
        <strain evidence="14">cv. W05</strain>
        <tissue evidence="13">Hypocotyl of etiolated seedlings</tissue>
    </source>
</reference>